<dbReference type="EMBL" id="CM042044">
    <property type="protein sequence ID" value="KAI3686496.1"/>
    <property type="molecule type" value="Genomic_DNA"/>
</dbReference>
<dbReference type="Proteomes" id="UP001056120">
    <property type="component" value="Linkage Group LG27"/>
</dbReference>
<sequence>MLRSDVGQKHVVHFQSCSNSNVSYSNRLIFLWLLNPHNHKNFRRCFNFFNRSSSDKLKTQKIPLNSSSRSVNHGNQRESRGQ</sequence>
<proteinExistence type="predicted"/>
<reference evidence="1 2" key="2">
    <citation type="journal article" date="2022" name="Mol. Ecol. Resour.">
        <title>The genomes of chicory, endive, great burdock and yacon provide insights into Asteraceae paleo-polyploidization history and plant inulin production.</title>
        <authorList>
            <person name="Fan W."/>
            <person name="Wang S."/>
            <person name="Wang H."/>
            <person name="Wang A."/>
            <person name="Jiang F."/>
            <person name="Liu H."/>
            <person name="Zhao H."/>
            <person name="Xu D."/>
            <person name="Zhang Y."/>
        </authorList>
    </citation>
    <scope>NUCLEOTIDE SEQUENCE [LARGE SCALE GENOMIC DNA]</scope>
    <source>
        <strain evidence="2">cv. Yunnan</strain>
        <tissue evidence="1">Leaves</tissue>
    </source>
</reference>
<evidence type="ECO:0000313" key="2">
    <source>
        <dbReference type="Proteomes" id="UP001056120"/>
    </source>
</evidence>
<protein>
    <submittedName>
        <fullName evidence="1">Uncharacterized protein</fullName>
    </submittedName>
</protein>
<name>A0ACB8YM05_9ASTR</name>
<organism evidence="1 2">
    <name type="scientific">Smallanthus sonchifolius</name>
    <dbReference type="NCBI Taxonomy" id="185202"/>
    <lineage>
        <taxon>Eukaryota</taxon>
        <taxon>Viridiplantae</taxon>
        <taxon>Streptophyta</taxon>
        <taxon>Embryophyta</taxon>
        <taxon>Tracheophyta</taxon>
        <taxon>Spermatophyta</taxon>
        <taxon>Magnoliopsida</taxon>
        <taxon>eudicotyledons</taxon>
        <taxon>Gunneridae</taxon>
        <taxon>Pentapetalae</taxon>
        <taxon>asterids</taxon>
        <taxon>campanulids</taxon>
        <taxon>Asterales</taxon>
        <taxon>Asteraceae</taxon>
        <taxon>Asteroideae</taxon>
        <taxon>Heliantheae alliance</taxon>
        <taxon>Millerieae</taxon>
        <taxon>Smallanthus</taxon>
    </lineage>
</organism>
<reference evidence="2" key="1">
    <citation type="journal article" date="2022" name="Mol. Ecol. Resour.">
        <title>The genomes of chicory, endive, great burdock and yacon provide insights into Asteraceae palaeo-polyploidization history and plant inulin production.</title>
        <authorList>
            <person name="Fan W."/>
            <person name="Wang S."/>
            <person name="Wang H."/>
            <person name="Wang A."/>
            <person name="Jiang F."/>
            <person name="Liu H."/>
            <person name="Zhao H."/>
            <person name="Xu D."/>
            <person name="Zhang Y."/>
        </authorList>
    </citation>
    <scope>NUCLEOTIDE SEQUENCE [LARGE SCALE GENOMIC DNA]</scope>
    <source>
        <strain evidence="2">cv. Yunnan</strain>
    </source>
</reference>
<accession>A0ACB8YM05</accession>
<gene>
    <name evidence="1" type="ORF">L1987_80174</name>
</gene>
<keyword evidence="2" id="KW-1185">Reference proteome</keyword>
<comment type="caution">
    <text evidence="1">The sequence shown here is derived from an EMBL/GenBank/DDBJ whole genome shotgun (WGS) entry which is preliminary data.</text>
</comment>
<evidence type="ECO:0000313" key="1">
    <source>
        <dbReference type="EMBL" id="KAI3686496.1"/>
    </source>
</evidence>